<proteinExistence type="predicted"/>
<evidence type="ECO:0000313" key="2">
    <source>
        <dbReference type="Proteomes" id="UP000828390"/>
    </source>
</evidence>
<comment type="caution">
    <text evidence="1">The sequence shown here is derived from an EMBL/GenBank/DDBJ whole genome shotgun (WGS) entry which is preliminary data.</text>
</comment>
<reference evidence="1" key="2">
    <citation type="submission" date="2020-11" db="EMBL/GenBank/DDBJ databases">
        <authorList>
            <person name="McCartney M.A."/>
            <person name="Auch B."/>
            <person name="Kono T."/>
            <person name="Mallez S."/>
            <person name="Becker A."/>
            <person name="Gohl D.M."/>
            <person name="Silverstein K.A.T."/>
            <person name="Koren S."/>
            <person name="Bechman K.B."/>
            <person name="Herman A."/>
            <person name="Abrahante J.E."/>
            <person name="Garbe J."/>
        </authorList>
    </citation>
    <scope>NUCLEOTIDE SEQUENCE</scope>
    <source>
        <strain evidence="1">Duluth1</strain>
        <tissue evidence="1">Whole animal</tissue>
    </source>
</reference>
<sequence length="76" mass="7807">MGAGGLDNTGPLFGKIGLGRTGVLVIGGLGSLCKAFTRAARGRGVGLLHPYTPWCTCDGHSDNNYQSLSPINTVMS</sequence>
<name>A0A9D4DV99_DREPO</name>
<reference evidence="1" key="1">
    <citation type="journal article" date="2019" name="bioRxiv">
        <title>The Genome of the Zebra Mussel, Dreissena polymorpha: A Resource for Invasive Species Research.</title>
        <authorList>
            <person name="McCartney M.A."/>
            <person name="Auch B."/>
            <person name="Kono T."/>
            <person name="Mallez S."/>
            <person name="Zhang Y."/>
            <person name="Obille A."/>
            <person name="Becker A."/>
            <person name="Abrahante J.E."/>
            <person name="Garbe J."/>
            <person name="Badalamenti J.P."/>
            <person name="Herman A."/>
            <person name="Mangelson H."/>
            <person name="Liachko I."/>
            <person name="Sullivan S."/>
            <person name="Sone E.D."/>
            <person name="Koren S."/>
            <person name="Silverstein K.A.T."/>
            <person name="Beckman K.B."/>
            <person name="Gohl D.M."/>
        </authorList>
    </citation>
    <scope>NUCLEOTIDE SEQUENCE</scope>
    <source>
        <strain evidence="1">Duluth1</strain>
        <tissue evidence="1">Whole animal</tissue>
    </source>
</reference>
<keyword evidence="2" id="KW-1185">Reference proteome</keyword>
<dbReference type="Proteomes" id="UP000828390">
    <property type="component" value="Unassembled WGS sequence"/>
</dbReference>
<evidence type="ECO:0000313" key="1">
    <source>
        <dbReference type="EMBL" id="KAH3768241.1"/>
    </source>
</evidence>
<organism evidence="1 2">
    <name type="scientific">Dreissena polymorpha</name>
    <name type="common">Zebra mussel</name>
    <name type="synonym">Mytilus polymorpha</name>
    <dbReference type="NCBI Taxonomy" id="45954"/>
    <lineage>
        <taxon>Eukaryota</taxon>
        <taxon>Metazoa</taxon>
        <taxon>Spiralia</taxon>
        <taxon>Lophotrochozoa</taxon>
        <taxon>Mollusca</taxon>
        <taxon>Bivalvia</taxon>
        <taxon>Autobranchia</taxon>
        <taxon>Heteroconchia</taxon>
        <taxon>Euheterodonta</taxon>
        <taxon>Imparidentia</taxon>
        <taxon>Neoheterodontei</taxon>
        <taxon>Myida</taxon>
        <taxon>Dreissenoidea</taxon>
        <taxon>Dreissenidae</taxon>
        <taxon>Dreissena</taxon>
    </lineage>
</organism>
<gene>
    <name evidence="1" type="ORF">DPMN_169453</name>
</gene>
<accession>A0A9D4DV99</accession>
<dbReference type="AlphaFoldDB" id="A0A9D4DV99"/>
<protein>
    <submittedName>
        <fullName evidence="1">Uncharacterized protein</fullName>
    </submittedName>
</protein>
<dbReference type="EMBL" id="JAIWYP010000009">
    <property type="protein sequence ID" value="KAH3768241.1"/>
    <property type="molecule type" value="Genomic_DNA"/>
</dbReference>